<dbReference type="Proteomes" id="UP000694580">
    <property type="component" value="Chromosome 7"/>
</dbReference>
<reference evidence="2" key="3">
    <citation type="submission" date="2025-09" db="UniProtKB">
        <authorList>
            <consortium name="Ensembl"/>
        </authorList>
    </citation>
    <scope>IDENTIFICATION</scope>
</reference>
<evidence type="ECO:0000313" key="2">
    <source>
        <dbReference type="Ensembl" id="ENSDCDP00010011521.1"/>
    </source>
</evidence>
<reference evidence="2" key="2">
    <citation type="submission" date="2025-08" db="UniProtKB">
        <authorList>
            <consortium name="Ensembl"/>
        </authorList>
    </citation>
    <scope>IDENTIFICATION</scope>
</reference>
<proteinExistence type="predicted"/>
<feature type="region of interest" description="Disordered" evidence="1">
    <location>
        <begin position="1"/>
        <end position="60"/>
    </location>
</feature>
<keyword evidence="3" id="KW-1185">Reference proteome</keyword>
<dbReference type="AlphaFoldDB" id="A0AAY4AVV0"/>
<sequence length="60" mass="6732">MAEAQMQKLGVYPHMEEEHEDCSGQGEVQERDLIQSSGKHTHTHTHTHTSPVLTSTFTNS</sequence>
<protein>
    <submittedName>
        <fullName evidence="2">Uncharacterized protein</fullName>
    </submittedName>
</protein>
<evidence type="ECO:0000313" key="3">
    <source>
        <dbReference type="Proteomes" id="UP000694580"/>
    </source>
</evidence>
<dbReference type="Ensembl" id="ENSDCDT00010012047.1">
    <property type="protein sequence ID" value="ENSDCDP00010011521.1"/>
    <property type="gene ID" value="ENSDCDG00010005116.1"/>
</dbReference>
<reference evidence="2 3" key="1">
    <citation type="submission" date="2020-06" db="EMBL/GenBank/DDBJ databases">
        <authorList>
            <consortium name="Wellcome Sanger Institute Data Sharing"/>
        </authorList>
    </citation>
    <scope>NUCLEOTIDE SEQUENCE [LARGE SCALE GENOMIC DNA]</scope>
</reference>
<organism evidence="2 3">
    <name type="scientific">Denticeps clupeoides</name>
    <name type="common">denticle herring</name>
    <dbReference type="NCBI Taxonomy" id="299321"/>
    <lineage>
        <taxon>Eukaryota</taxon>
        <taxon>Metazoa</taxon>
        <taxon>Chordata</taxon>
        <taxon>Craniata</taxon>
        <taxon>Vertebrata</taxon>
        <taxon>Euteleostomi</taxon>
        <taxon>Actinopterygii</taxon>
        <taxon>Neopterygii</taxon>
        <taxon>Teleostei</taxon>
        <taxon>Clupei</taxon>
        <taxon>Clupeiformes</taxon>
        <taxon>Denticipitoidei</taxon>
        <taxon>Denticipitidae</taxon>
        <taxon>Denticeps</taxon>
    </lineage>
</organism>
<accession>A0AAY4AVV0</accession>
<name>A0AAY4AVV0_9TELE</name>
<feature type="compositionally biased region" description="Polar residues" evidence="1">
    <location>
        <begin position="50"/>
        <end position="60"/>
    </location>
</feature>
<evidence type="ECO:0000256" key="1">
    <source>
        <dbReference type="SAM" id="MobiDB-lite"/>
    </source>
</evidence>